<evidence type="ECO:0000259" key="3">
    <source>
        <dbReference type="Pfam" id="PF14279"/>
    </source>
</evidence>
<sequence>MSANANTFYQAYLDLEALQVRNAAAAAQAAEQRVRHNASVDEANSKERQRHTDAVALTTKQYQSAATTSAEKTTLTVDALDQQFNALGQSASSKGAIAAGGFTPNGQIPTFTTARALDKGLGELIESKLGIERTLAQLRLQLEQEAKKTKATTLDQITLAIVGAGLLLAILAGANPIAAVALISAATIMQFRLGRRPSALINKRSINHPNLVTDTRARSGFTRKLAGCYILVGLTITALVSAELAHVFPFWSRMHLWRWIPAGSYYSSGEEPLNGIYMWLLFWPTYVYGIFLLISGFKRSARTPISIPTQQVAGGYTTVPSRARGSRGAPAVEQPAGETDSHGNPLQWRPVLKHEWVNEALRDPERFFPTELRTRVHQRAGRHCEAVYYDPFRTEWMRCASPSQESDHIYPHAIGGRSISTNAQALCQKCNVQKGALVPTAAYVAALQHSRQGYFPGGESPIVRKS</sequence>
<keyword evidence="2" id="KW-0812">Transmembrane</keyword>
<keyword evidence="2" id="KW-0472">Membrane</keyword>
<keyword evidence="2" id="KW-1133">Transmembrane helix</keyword>
<feature type="transmembrane region" description="Helical" evidence="2">
    <location>
        <begin position="276"/>
        <end position="297"/>
    </location>
</feature>
<dbReference type="Pfam" id="PF14279">
    <property type="entry name" value="HNH_5"/>
    <property type="match status" value="1"/>
</dbReference>
<keyword evidence="4" id="KW-0255">Endonuclease</keyword>
<reference evidence="4" key="1">
    <citation type="submission" date="2024-02" db="EMBL/GenBank/DDBJ databases">
        <title>Tomenella chthoni gen. nov. sp. nov., a member of the family Jonesiaceae isolated from bat guano.</title>
        <authorList>
            <person name="Miller S.L."/>
            <person name="King J."/>
            <person name="Sankaranarayanan K."/>
            <person name="Lawson P.A."/>
        </authorList>
    </citation>
    <scope>NUCLEOTIDE SEQUENCE</scope>
    <source>
        <strain evidence="4">BS-20</strain>
    </source>
</reference>
<dbReference type="GO" id="GO:0004519">
    <property type="term" value="F:endonuclease activity"/>
    <property type="evidence" value="ECO:0007669"/>
    <property type="project" value="UniProtKB-KW"/>
</dbReference>
<proteinExistence type="predicted"/>
<dbReference type="InterPro" id="IPR003615">
    <property type="entry name" value="HNH_nuc"/>
</dbReference>
<evidence type="ECO:0000313" key="4">
    <source>
        <dbReference type="EMBL" id="XBH21437.1"/>
    </source>
</evidence>
<keyword evidence="4" id="KW-0540">Nuclease</keyword>
<gene>
    <name evidence="4" type="ORF">V5R04_14680</name>
</gene>
<feature type="domain" description="HNH endonuclease 5" evidence="3">
    <location>
        <begin position="405"/>
        <end position="440"/>
    </location>
</feature>
<dbReference type="CDD" id="cd00085">
    <property type="entry name" value="HNHc"/>
    <property type="match status" value="1"/>
</dbReference>
<accession>A0AAU7DWQ6</accession>
<dbReference type="Gene3D" id="1.10.30.50">
    <property type="match status" value="1"/>
</dbReference>
<dbReference type="InterPro" id="IPR029471">
    <property type="entry name" value="HNH_5"/>
</dbReference>
<keyword evidence="4" id="KW-0378">Hydrolase</keyword>
<feature type="transmembrane region" description="Helical" evidence="2">
    <location>
        <begin position="157"/>
        <end position="186"/>
    </location>
</feature>
<evidence type="ECO:0000256" key="2">
    <source>
        <dbReference type="SAM" id="Phobius"/>
    </source>
</evidence>
<protein>
    <submittedName>
        <fullName evidence="4">HNH endonuclease</fullName>
    </submittedName>
</protein>
<organism evidence="4">
    <name type="scientific">Jonesiaceae bacterium BS-20</name>
    <dbReference type="NCBI Taxonomy" id="3120821"/>
    <lineage>
        <taxon>Bacteria</taxon>
        <taxon>Bacillati</taxon>
        <taxon>Actinomycetota</taxon>
        <taxon>Actinomycetes</taxon>
        <taxon>Micrococcales</taxon>
        <taxon>Jonesiaceae</taxon>
    </lineage>
</organism>
<dbReference type="AlphaFoldDB" id="A0AAU7DWQ6"/>
<dbReference type="EMBL" id="CP146203">
    <property type="protein sequence ID" value="XBH21437.1"/>
    <property type="molecule type" value="Genomic_DNA"/>
</dbReference>
<feature type="region of interest" description="Disordered" evidence="1">
    <location>
        <begin position="320"/>
        <end position="344"/>
    </location>
</feature>
<name>A0AAU7DWQ6_9MICO</name>
<evidence type="ECO:0000256" key="1">
    <source>
        <dbReference type="SAM" id="MobiDB-lite"/>
    </source>
</evidence>
<feature type="transmembrane region" description="Helical" evidence="2">
    <location>
        <begin position="226"/>
        <end position="251"/>
    </location>
</feature>